<dbReference type="InterPro" id="IPR014550">
    <property type="entry name" value="UCP028704_OpgC"/>
</dbReference>
<sequence>MDERYIKIDKRRYSMTTATLRTSRAFSDWIPASWAYPETGATRDLRLDFMRGFVIPLLFASHFEFFSALMFIGWERIGVVSTAEVFVILSGIVVGMVYGKKVKRDGLAAVMPGLLQRSVDLYRISVVMILIVAAIRYIPWLDSTVITTFHDTYGGNTYQLYPALDANLSTVISKALLLQIGPHQFQVIGMYVAMFVLFTPLVFFMLTKQRVGLLLGVSWVLYAIHYGAPFQSLRPTGAQFEYAFPLLAWQLIYVHGMVVGYYKQDVLNFFKGAWGQRLLYLCVLMTLGFIWLTLNHPLVQFPDWARLQVIPPDTFLYIYNEYFPKSKLGIGRLINAVVLFVSIYALLTVCWQPLHRALGWLLIPLGQASLYVFFTHVFLLLAIMNTPLPGYNDFWINTAIHAGLLALVWVMVKKEFLFKWIPH</sequence>
<keyword evidence="1" id="KW-1133">Transmembrane helix</keyword>
<evidence type="ECO:0008006" key="4">
    <source>
        <dbReference type="Google" id="ProtNLM"/>
    </source>
</evidence>
<feature type="transmembrane region" description="Helical" evidence="1">
    <location>
        <begin position="358"/>
        <end position="382"/>
    </location>
</feature>
<evidence type="ECO:0000313" key="2">
    <source>
        <dbReference type="EMBL" id="OQX14929.1"/>
    </source>
</evidence>
<reference evidence="2 3" key="1">
    <citation type="submission" date="2017-01" db="EMBL/GenBank/DDBJ databases">
        <title>Novel large sulfur bacteria in the metagenomes of groundwater-fed chemosynthetic microbial mats in the Lake Huron basin.</title>
        <authorList>
            <person name="Sharrar A.M."/>
            <person name="Flood B.E."/>
            <person name="Bailey J.V."/>
            <person name="Jones D.S."/>
            <person name="Biddanda B."/>
            <person name="Ruberg S.A."/>
            <person name="Marcus D.N."/>
            <person name="Dick G.J."/>
        </authorList>
    </citation>
    <scope>NUCLEOTIDE SEQUENCE [LARGE SCALE GENOMIC DNA]</scope>
    <source>
        <strain evidence="2">A8</strain>
    </source>
</reference>
<feature type="transmembrane region" description="Helical" evidence="1">
    <location>
        <begin position="333"/>
        <end position="351"/>
    </location>
</feature>
<feature type="transmembrane region" description="Helical" evidence="1">
    <location>
        <begin position="53"/>
        <end position="74"/>
    </location>
</feature>
<dbReference type="Proteomes" id="UP000192491">
    <property type="component" value="Unassembled WGS sequence"/>
</dbReference>
<feature type="transmembrane region" description="Helical" evidence="1">
    <location>
        <begin position="120"/>
        <end position="138"/>
    </location>
</feature>
<protein>
    <recommendedName>
        <fullName evidence="4">OpgC protein</fullName>
    </recommendedName>
</protein>
<feature type="transmembrane region" description="Helical" evidence="1">
    <location>
        <begin position="80"/>
        <end position="99"/>
    </location>
</feature>
<organism evidence="2 3">
    <name type="scientific">Thiothrix lacustris</name>
    <dbReference type="NCBI Taxonomy" id="525917"/>
    <lineage>
        <taxon>Bacteria</taxon>
        <taxon>Pseudomonadati</taxon>
        <taxon>Pseudomonadota</taxon>
        <taxon>Gammaproteobacteria</taxon>
        <taxon>Thiotrichales</taxon>
        <taxon>Thiotrichaceae</taxon>
        <taxon>Thiothrix</taxon>
    </lineage>
</organism>
<feature type="transmembrane region" description="Helical" evidence="1">
    <location>
        <begin position="394"/>
        <end position="412"/>
    </location>
</feature>
<feature type="transmembrane region" description="Helical" evidence="1">
    <location>
        <begin position="185"/>
        <end position="204"/>
    </location>
</feature>
<dbReference type="PANTHER" id="PTHR38592">
    <property type="entry name" value="BLL4819 PROTEIN"/>
    <property type="match status" value="1"/>
</dbReference>
<keyword evidence="1" id="KW-0472">Membrane</keyword>
<comment type="caution">
    <text evidence="2">The sequence shown here is derived from an EMBL/GenBank/DDBJ whole genome shotgun (WGS) entry which is preliminary data.</text>
</comment>
<feature type="transmembrane region" description="Helical" evidence="1">
    <location>
        <begin position="211"/>
        <end position="230"/>
    </location>
</feature>
<evidence type="ECO:0000256" key="1">
    <source>
        <dbReference type="SAM" id="Phobius"/>
    </source>
</evidence>
<feature type="transmembrane region" description="Helical" evidence="1">
    <location>
        <begin position="242"/>
        <end position="262"/>
    </location>
</feature>
<evidence type="ECO:0000313" key="3">
    <source>
        <dbReference type="Proteomes" id="UP000192491"/>
    </source>
</evidence>
<proteinExistence type="predicted"/>
<accession>A0A1Y1QWA0</accession>
<dbReference type="PANTHER" id="PTHR38592:SF3">
    <property type="entry name" value="BLL4819 PROTEIN"/>
    <property type="match status" value="1"/>
</dbReference>
<name>A0A1Y1QWA0_9GAMM</name>
<dbReference type="EMBL" id="MTEJ01000021">
    <property type="protein sequence ID" value="OQX14929.1"/>
    <property type="molecule type" value="Genomic_DNA"/>
</dbReference>
<keyword evidence="1" id="KW-0812">Transmembrane</keyword>
<gene>
    <name evidence="2" type="ORF">BWK73_08100</name>
</gene>
<dbReference type="Pfam" id="PF10129">
    <property type="entry name" value="OpgC_C"/>
    <property type="match status" value="1"/>
</dbReference>
<feature type="transmembrane region" description="Helical" evidence="1">
    <location>
        <begin position="274"/>
        <end position="294"/>
    </location>
</feature>
<dbReference type="AlphaFoldDB" id="A0A1Y1QWA0"/>